<dbReference type="Pfam" id="PF21075">
    <property type="entry name" value="GDH_ACT1"/>
    <property type="match status" value="1"/>
</dbReference>
<evidence type="ECO:0000259" key="3">
    <source>
        <dbReference type="Pfam" id="PF21074"/>
    </source>
</evidence>
<evidence type="ECO:0000259" key="2">
    <source>
        <dbReference type="Pfam" id="PF05088"/>
    </source>
</evidence>
<dbReference type="Pfam" id="PF21074">
    <property type="entry name" value="GDH_C"/>
    <property type="match status" value="1"/>
</dbReference>
<dbReference type="PIRSF" id="PIRSF036761">
    <property type="entry name" value="GDH_Mll4104"/>
    <property type="match status" value="1"/>
</dbReference>
<dbReference type="SUPFAM" id="SSF51735">
    <property type="entry name" value="NAD(P)-binding Rossmann-fold domains"/>
    <property type="match status" value="1"/>
</dbReference>
<comment type="caution">
    <text evidence="7">The sequence shown here is derived from an EMBL/GenBank/DDBJ whole genome shotgun (WGS) entry which is preliminary data.</text>
</comment>
<dbReference type="GO" id="GO:0004069">
    <property type="term" value="F:L-aspartate:2-oxoglutarate aminotransferase activity"/>
    <property type="evidence" value="ECO:0007669"/>
    <property type="project" value="InterPro"/>
</dbReference>
<dbReference type="GO" id="GO:0006538">
    <property type="term" value="P:L-glutamate catabolic process"/>
    <property type="evidence" value="ECO:0007669"/>
    <property type="project" value="InterPro"/>
</dbReference>
<dbReference type="Pfam" id="PF21076">
    <property type="entry name" value="GDH_ACT2"/>
    <property type="match status" value="1"/>
</dbReference>
<dbReference type="PANTHER" id="PTHR43403">
    <property type="entry name" value="NAD-SPECIFIC GLUTAMATE DEHYDROGENASE"/>
    <property type="match status" value="1"/>
</dbReference>
<dbReference type="Gene3D" id="3.40.50.720">
    <property type="entry name" value="NAD(P)-binding Rossmann-like Domain"/>
    <property type="match status" value="1"/>
</dbReference>
<accession>A0A501XFT5</accession>
<dbReference type="InterPro" id="IPR007780">
    <property type="entry name" value="NAD_Glu_DH_bac"/>
</dbReference>
<dbReference type="InterPro" id="IPR048381">
    <property type="entry name" value="GDH_C"/>
</dbReference>
<name>A0A501XFT5_9SPHN</name>
<reference evidence="7 8" key="1">
    <citation type="submission" date="2019-06" db="EMBL/GenBank/DDBJ databases">
        <authorList>
            <person name="Lee I."/>
            <person name="Jang G.I."/>
            <person name="Hwang C.Y."/>
        </authorList>
    </citation>
    <scope>NUCLEOTIDE SEQUENCE [LARGE SCALE GENOMIC DNA]</scope>
    <source>
        <strain evidence="7 8">PAMC 28131</strain>
    </source>
</reference>
<evidence type="ECO:0000256" key="1">
    <source>
        <dbReference type="ARBA" id="ARBA00023002"/>
    </source>
</evidence>
<dbReference type="InterPro" id="IPR049064">
    <property type="entry name" value="NAD_Glu_DH_ACT3"/>
</dbReference>
<dbReference type="Proteomes" id="UP000319897">
    <property type="component" value="Unassembled WGS sequence"/>
</dbReference>
<evidence type="ECO:0000259" key="6">
    <source>
        <dbReference type="Pfam" id="PF21077"/>
    </source>
</evidence>
<dbReference type="InterPro" id="IPR049058">
    <property type="entry name" value="NAD_Glu_DH_HM2"/>
</dbReference>
<sequence length="1549" mass="167866">MPSTAKTAAPPTDLQRFPTALKRQFRDLLFGSAALSEIEGLSDPDLDRLADFAFRTFAVRLPGAHNVEVGSGEGDAGNRHMAVALSTDDMPFLVDSATAVMGSFGLEIQRLFHPIMGVRRDGDGRVVALGEPDAPRESLILMDVERAPAKRRADLAQQLGLVYGDVRRAVTDWQLMLRELRAAARELNDRPPPIAPHVLAETIAFLEWLASDNFTLLGFADGETRLGLMRDRERWPAPQDEAGASEPLSIHKSPLRSTVHRIVPLDVISVRRFDAKGSVVGAVHFLGLFASAALRESPRRVPLVRRKVAEVAEQLGFTPRSHAGRALTHVIETFPREEMFQIDTDELLEMARGLLSLLDRPRPQLFARHDSRSAKASFLVYIPRETYSADLRARIGRMLEGETGGKLDKFDAELRAEGLARVHYVVDGVATAPDAASLNQKLVQLTRGWDDELELALRDRAGAIRAARLALSHGRAFSPGYRSEFTPAEAAADILRLTELSTPDDRHVALYRRAGDPDSIIRLKIYRLGEIIPLSDSVPMLENFGFRVIEEVPYDLAGGELGWIHDFTLEANVPAAELPPFCQVVNPALDAVLTGTQENDGFNALIPACGLTAEEANWLRAWFRYLRQTGSAYSLQTVVDVLKRNKPATLALIALFRAHHAPDGTKKAAEAASERFRETLDAVQAIDDDRILRLFLGLVQAMLRTNAFVPGGPAALAFKLESARVPGLPKPLPWREIWVYSPRVEGIHLRGGPIARGGLRWSDRRDDFRTEVLGLVKAQMVKNSVIVPTGAKGGFFPKQLPDPAANRDAWAAEGLEAYKLFIRTLLSITDNLDAEGKVVPPHHVKRLDADDPYLVVAADKGTATFSDTANGLALEAGFWLGDAFASGGSVGYDHKAMGITARGAWVSVTRHFAEMGVDVQADPVTVAGVGDMSGDVFGNGMLLSKSLKLVAAFDHRHIFLDPAPDPAASWAERARLFALPRSSWADYDAKLISNGGGVFPRSQKSIPLSAEVRALLNIDAEALAPAELMTAILKAPVDLMWFGGIGTYIKATSESNGDVGDRANDAQRVNGQDVRAKVIGEGANLGVTQAGRIEFASHGGRLNTDFIDNSAGVDTSDHEVNIKIALGAATRAGRLTEDARDTLLAEMTDEVAALVLSNNSAQTLILSVVEANARERLQAHVRLMEMLEASGRLDRQVEGLPGPRDIEERKRLGRGLTRPELAVLLSYTKMELKDALVESDLVTDLLLEEDLFRAFPPMMRGPYEAEIRGHQLRRQIIATKLANLLVNRGGLTLAHDLSAELGLPLSTIAAAFVSARTLFDLESLWAAIDAAEVPAAQALIFHGEAAGLTRALVGDLAVRTGAENPERLSARLAPGLKRLLPRLDKLLRPEPRAQVEAVRQRLTLAGAPANVVDWIATLNALSGAAGVVALASDLELDEGKTAEAYTRLGEALGIDWAHGATRALHPADSWERLLAATAARAFETMRLDLIGRLTPKGGDPLAETNSWLKAHAAQADAIARTIQAARITGAPTLAMLAHLATVARAALIG</sequence>
<dbReference type="Pfam" id="PF21078">
    <property type="entry name" value="GDH_HM3"/>
    <property type="match status" value="1"/>
</dbReference>
<keyword evidence="8" id="KW-1185">Reference proteome</keyword>
<protein>
    <submittedName>
        <fullName evidence="7">NAD-glutamate dehydrogenase</fullName>
    </submittedName>
</protein>
<dbReference type="InterPro" id="IPR049062">
    <property type="entry name" value="NAD_Glu_DH_ACT2"/>
</dbReference>
<dbReference type="Pfam" id="PF21079">
    <property type="entry name" value="GDH_HM2"/>
    <property type="match status" value="1"/>
</dbReference>
<feature type="domain" description="NAD-glutamate dehydrogenase catalytic" evidence="2">
    <location>
        <begin position="677"/>
        <end position="1168"/>
    </location>
</feature>
<feature type="domain" description="NAD-specific glutamate dehydrogenase C-terminal" evidence="3">
    <location>
        <begin position="1213"/>
        <end position="1537"/>
    </location>
</feature>
<dbReference type="PANTHER" id="PTHR43403:SF1">
    <property type="entry name" value="NAD-SPECIFIC GLUTAMATE DEHYDROGENASE"/>
    <property type="match status" value="1"/>
</dbReference>
<evidence type="ECO:0000313" key="7">
    <source>
        <dbReference type="EMBL" id="TPE59259.1"/>
    </source>
</evidence>
<dbReference type="RefSeq" id="WP_140929130.1">
    <property type="nucleotide sequence ID" value="NZ_VFSU01000031.1"/>
</dbReference>
<dbReference type="InterPro" id="IPR036291">
    <property type="entry name" value="NAD(P)-bd_dom_sf"/>
</dbReference>
<dbReference type="Pfam" id="PF05088">
    <property type="entry name" value="Bac_GDH_CD"/>
    <property type="match status" value="1"/>
</dbReference>
<dbReference type="SUPFAM" id="SSF53223">
    <property type="entry name" value="Aminoacid dehydrogenase-like, N-terminal domain"/>
    <property type="match status" value="1"/>
</dbReference>
<gene>
    <name evidence="7" type="ORF">FJQ54_14205</name>
</gene>
<evidence type="ECO:0000313" key="8">
    <source>
        <dbReference type="Proteomes" id="UP000319897"/>
    </source>
</evidence>
<feature type="domain" description="NAD-glutamate dehydrogenase ACT2" evidence="5">
    <location>
        <begin position="365"/>
        <end position="450"/>
    </location>
</feature>
<dbReference type="EMBL" id="VFSU01000031">
    <property type="protein sequence ID" value="TPE59259.1"/>
    <property type="molecule type" value="Genomic_DNA"/>
</dbReference>
<keyword evidence="1" id="KW-0560">Oxidoreductase</keyword>
<dbReference type="OrthoDB" id="9758052at2"/>
<dbReference type="Pfam" id="PF21077">
    <property type="entry name" value="GDH_ACT3"/>
    <property type="match status" value="1"/>
</dbReference>
<dbReference type="InterPro" id="IPR028971">
    <property type="entry name" value="NAD-GDH_cat"/>
</dbReference>
<dbReference type="InterPro" id="IPR049056">
    <property type="entry name" value="NAD_Glu_DH_HM3"/>
</dbReference>
<feature type="domain" description="NAD-glutamate dehydrogenase ACT3" evidence="6">
    <location>
        <begin position="507"/>
        <end position="573"/>
    </location>
</feature>
<dbReference type="Pfam" id="PF21073">
    <property type="entry name" value="GDH_HM1"/>
    <property type="match status" value="1"/>
</dbReference>
<proteinExistence type="predicted"/>
<dbReference type="InterPro" id="IPR049059">
    <property type="entry name" value="NAD_Glu_DH_HM1"/>
</dbReference>
<evidence type="ECO:0000259" key="5">
    <source>
        <dbReference type="Pfam" id="PF21076"/>
    </source>
</evidence>
<dbReference type="GO" id="GO:0004352">
    <property type="term" value="F:glutamate dehydrogenase (NAD+) activity"/>
    <property type="evidence" value="ECO:0007669"/>
    <property type="project" value="InterPro"/>
</dbReference>
<dbReference type="InterPro" id="IPR046346">
    <property type="entry name" value="Aminoacid_DH-like_N_sf"/>
</dbReference>
<organism evidence="7 8">
    <name type="scientific">Sandaracinobacter neustonicus</name>
    <dbReference type="NCBI Taxonomy" id="1715348"/>
    <lineage>
        <taxon>Bacteria</taxon>
        <taxon>Pseudomonadati</taxon>
        <taxon>Pseudomonadota</taxon>
        <taxon>Alphaproteobacteria</taxon>
        <taxon>Sphingomonadales</taxon>
        <taxon>Sphingosinicellaceae</taxon>
        <taxon>Sandaracinobacter</taxon>
    </lineage>
</organism>
<evidence type="ECO:0000259" key="4">
    <source>
        <dbReference type="Pfam" id="PF21075"/>
    </source>
</evidence>
<feature type="domain" description="NAD-glutamate dehydrogenase N-terminal ACT1" evidence="4">
    <location>
        <begin position="26"/>
        <end position="159"/>
    </location>
</feature>
<dbReference type="InterPro" id="IPR024727">
    <property type="entry name" value="NAD_Glu_DH_N_ACT1"/>
</dbReference>